<feature type="domain" description="NAC" evidence="6">
    <location>
        <begin position="13"/>
        <end position="158"/>
    </location>
</feature>
<sequence>MDTTPTTTVTVQMPIGYRFCPTDEEIIVHYLRPKVFSFPLPATAIHQYNNLFNQHPSCLPGDPKEKRYFFCKTSVINHATNVSGYWMPNIKNNVNAHELILATGCNHPIGFKKSFVFYEFKDQRRSGSKTSWILHQYRVLYPLPIKMEEWVVCSIHMKSKKVTKKKQQEGSSKRVKRCHNKNDISHVVTDDDSTSSASSGITFNNLDDRKEEEEEEEESKVN</sequence>
<keyword evidence="1" id="KW-0805">Transcription regulation</keyword>
<keyword evidence="3" id="KW-0804">Transcription</keyword>
<dbReference type="Pfam" id="PF02365">
    <property type="entry name" value="NAM"/>
    <property type="match status" value="1"/>
</dbReference>
<dbReference type="PANTHER" id="PTHR31719">
    <property type="entry name" value="NAC TRANSCRIPTION FACTOR 56"/>
    <property type="match status" value="1"/>
</dbReference>
<dbReference type="InterPro" id="IPR003441">
    <property type="entry name" value="NAC-dom"/>
</dbReference>
<dbReference type="InterPro" id="IPR036093">
    <property type="entry name" value="NAC_dom_sf"/>
</dbReference>
<dbReference type="OrthoDB" id="676820at2759"/>
<reference evidence="7 8" key="1">
    <citation type="journal article" date="2018" name="Mol. Plant">
        <title>The genome of Artemisia annua provides insight into the evolution of Asteraceae family and artemisinin biosynthesis.</title>
        <authorList>
            <person name="Shen Q."/>
            <person name="Zhang L."/>
            <person name="Liao Z."/>
            <person name="Wang S."/>
            <person name="Yan T."/>
            <person name="Shi P."/>
            <person name="Liu M."/>
            <person name="Fu X."/>
            <person name="Pan Q."/>
            <person name="Wang Y."/>
            <person name="Lv Z."/>
            <person name="Lu X."/>
            <person name="Zhang F."/>
            <person name="Jiang W."/>
            <person name="Ma Y."/>
            <person name="Chen M."/>
            <person name="Hao X."/>
            <person name="Li L."/>
            <person name="Tang Y."/>
            <person name="Lv G."/>
            <person name="Zhou Y."/>
            <person name="Sun X."/>
            <person name="Brodelius P.E."/>
            <person name="Rose J.K.C."/>
            <person name="Tang K."/>
        </authorList>
    </citation>
    <scope>NUCLEOTIDE SEQUENCE [LARGE SCALE GENOMIC DNA]</scope>
    <source>
        <strain evidence="8">cv. Huhao1</strain>
        <tissue evidence="7">Leaf</tissue>
    </source>
</reference>
<dbReference type="AlphaFoldDB" id="A0A2U1PAZ1"/>
<evidence type="ECO:0000313" key="7">
    <source>
        <dbReference type="EMBL" id="PWA82918.1"/>
    </source>
</evidence>
<name>A0A2U1PAZ1_ARTAN</name>
<comment type="caution">
    <text evidence="7">The sequence shown here is derived from an EMBL/GenBank/DDBJ whole genome shotgun (WGS) entry which is preliminary data.</text>
</comment>
<feature type="compositionally biased region" description="Acidic residues" evidence="5">
    <location>
        <begin position="210"/>
        <end position="222"/>
    </location>
</feature>
<evidence type="ECO:0000259" key="6">
    <source>
        <dbReference type="PROSITE" id="PS51005"/>
    </source>
</evidence>
<gene>
    <name evidence="7" type="ORF">CTI12_AA174100</name>
</gene>
<keyword evidence="8" id="KW-1185">Reference proteome</keyword>
<dbReference type="GO" id="GO:0006355">
    <property type="term" value="P:regulation of DNA-templated transcription"/>
    <property type="evidence" value="ECO:0007669"/>
    <property type="project" value="InterPro"/>
</dbReference>
<dbReference type="EMBL" id="PKPP01001414">
    <property type="protein sequence ID" value="PWA82918.1"/>
    <property type="molecule type" value="Genomic_DNA"/>
</dbReference>
<keyword evidence="4" id="KW-0539">Nucleus</keyword>
<evidence type="ECO:0000256" key="1">
    <source>
        <dbReference type="ARBA" id="ARBA00023015"/>
    </source>
</evidence>
<evidence type="ECO:0000256" key="2">
    <source>
        <dbReference type="ARBA" id="ARBA00023125"/>
    </source>
</evidence>
<dbReference type="Proteomes" id="UP000245207">
    <property type="component" value="Unassembled WGS sequence"/>
</dbReference>
<keyword evidence="2" id="KW-0238">DNA-binding</keyword>
<dbReference type="Gene3D" id="2.170.150.80">
    <property type="entry name" value="NAC domain"/>
    <property type="match status" value="1"/>
</dbReference>
<dbReference type="SUPFAM" id="SSF101941">
    <property type="entry name" value="NAC domain"/>
    <property type="match status" value="1"/>
</dbReference>
<dbReference type="GO" id="GO:0003677">
    <property type="term" value="F:DNA binding"/>
    <property type="evidence" value="ECO:0007669"/>
    <property type="project" value="UniProtKB-KW"/>
</dbReference>
<evidence type="ECO:0000313" key="8">
    <source>
        <dbReference type="Proteomes" id="UP000245207"/>
    </source>
</evidence>
<accession>A0A2U1PAZ1</accession>
<feature type="region of interest" description="Disordered" evidence="5">
    <location>
        <begin position="163"/>
        <end position="222"/>
    </location>
</feature>
<evidence type="ECO:0000256" key="5">
    <source>
        <dbReference type="SAM" id="MobiDB-lite"/>
    </source>
</evidence>
<dbReference type="PROSITE" id="PS51005">
    <property type="entry name" value="NAC"/>
    <property type="match status" value="1"/>
</dbReference>
<organism evidence="7 8">
    <name type="scientific">Artemisia annua</name>
    <name type="common">Sweet wormwood</name>
    <dbReference type="NCBI Taxonomy" id="35608"/>
    <lineage>
        <taxon>Eukaryota</taxon>
        <taxon>Viridiplantae</taxon>
        <taxon>Streptophyta</taxon>
        <taxon>Embryophyta</taxon>
        <taxon>Tracheophyta</taxon>
        <taxon>Spermatophyta</taxon>
        <taxon>Magnoliopsida</taxon>
        <taxon>eudicotyledons</taxon>
        <taxon>Gunneridae</taxon>
        <taxon>Pentapetalae</taxon>
        <taxon>asterids</taxon>
        <taxon>campanulids</taxon>
        <taxon>Asterales</taxon>
        <taxon>Asteraceae</taxon>
        <taxon>Asteroideae</taxon>
        <taxon>Anthemideae</taxon>
        <taxon>Artemisiinae</taxon>
        <taxon>Artemisia</taxon>
    </lineage>
</organism>
<evidence type="ECO:0000256" key="3">
    <source>
        <dbReference type="ARBA" id="ARBA00023163"/>
    </source>
</evidence>
<dbReference type="PANTHER" id="PTHR31719:SF43">
    <property type="entry name" value="NAC TRANSCRIPTION FACTOR 56"/>
    <property type="match status" value="1"/>
</dbReference>
<protein>
    <submittedName>
        <fullName evidence="7">NAC domain containing protein 84</fullName>
    </submittedName>
</protein>
<proteinExistence type="predicted"/>
<dbReference type="STRING" id="35608.A0A2U1PAZ1"/>
<evidence type="ECO:0000256" key="4">
    <source>
        <dbReference type="ARBA" id="ARBA00023242"/>
    </source>
</evidence>